<keyword evidence="3" id="KW-0347">Helicase</keyword>
<comment type="caution">
    <text evidence="6">The sequence shown here is derived from an EMBL/GenBank/DDBJ whole genome shotgun (WGS) entry which is preliminary data.</text>
</comment>
<reference evidence="6" key="1">
    <citation type="journal article" date="2014" name="Front. Microbiol.">
        <title>High frequency of phylogenetically diverse reductive dehalogenase-homologous genes in deep subseafloor sedimentary metagenomes.</title>
        <authorList>
            <person name="Kawai M."/>
            <person name="Futagami T."/>
            <person name="Toyoda A."/>
            <person name="Takaki Y."/>
            <person name="Nishi S."/>
            <person name="Hori S."/>
            <person name="Arai W."/>
            <person name="Tsubouchi T."/>
            <person name="Morono Y."/>
            <person name="Uchiyama I."/>
            <person name="Ito T."/>
            <person name="Fujiyama A."/>
            <person name="Inagaki F."/>
            <person name="Takami H."/>
        </authorList>
    </citation>
    <scope>NUCLEOTIDE SEQUENCE</scope>
    <source>
        <strain evidence="6">Expedition CK06-06</strain>
    </source>
</reference>
<keyword evidence="4" id="KW-0067">ATP-binding</keyword>
<evidence type="ECO:0000256" key="1">
    <source>
        <dbReference type="ARBA" id="ARBA00022741"/>
    </source>
</evidence>
<dbReference type="AlphaFoldDB" id="X1RI91"/>
<sequence length="114" mass="13200">EEIPLKTILAITFTNKATIEMKQRILEFLKKLALDTFSDKEQREDLLVSLPLAENKAKKAAHKIIEGIISHYNFFQVQTIDSFINMLLSGCAFHLGLASNFQIKEDYRTHLEYR</sequence>
<evidence type="ECO:0000256" key="2">
    <source>
        <dbReference type="ARBA" id="ARBA00022801"/>
    </source>
</evidence>
<proteinExistence type="predicted"/>
<feature type="non-terminal residue" evidence="6">
    <location>
        <position position="114"/>
    </location>
</feature>
<dbReference type="GO" id="GO:0005524">
    <property type="term" value="F:ATP binding"/>
    <property type="evidence" value="ECO:0007669"/>
    <property type="project" value="UniProtKB-KW"/>
</dbReference>
<dbReference type="SUPFAM" id="SSF52540">
    <property type="entry name" value="P-loop containing nucleoside triphosphate hydrolases"/>
    <property type="match status" value="1"/>
</dbReference>
<keyword evidence="2" id="KW-0378">Hydrolase</keyword>
<dbReference type="InterPro" id="IPR014016">
    <property type="entry name" value="UvrD-like_ATP-bd"/>
</dbReference>
<keyword evidence="1" id="KW-0547">Nucleotide-binding</keyword>
<name>X1RI91_9ZZZZ</name>
<dbReference type="GO" id="GO:0016787">
    <property type="term" value="F:hydrolase activity"/>
    <property type="evidence" value="ECO:0007669"/>
    <property type="project" value="UniProtKB-KW"/>
</dbReference>
<feature type="non-terminal residue" evidence="6">
    <location>
        <position position="1"/>
    </location>
</feature>
<evidence type="ECO:0000256" key="3">
    <source>
        <dbReference type="ARBA" id="ARBA00022806"/>
    </source>
</evidence>
<dbReference type="Gene3D" id="3.40.50.300">
    <property type="entry name" value="P-loop containing nucleotide triphosphate hydrolases"/>
    <property type="match status" value="1"/>
</dbReference>
<dbReference type="Pfam" id="PF00580">
    <property type="entry name" value="UvrD-helicase"/>
    <property type="match status" value="1"/>
</dbReference>
<evidence type="ECO:0000256" key="4">
    <source>
        <dbReference type="ARBA" id="ARBA00022840"/>
    </source>
</evidence>
<feature type="domain" description="UvrD-like helicase ATP-binding" evidence="5">
    <location>
        <begin position="3"/>
        <end position="106"/>
    </location>
</feature>
<dbReference type="InterPro" id="IPR027417">
    <property type="entry name" value="P-loop_NTPase"/>
</dbReference>
<evidence type="ECO:0000259" key="5">
    <source>
        <dbReference type="Pfam" id="PF00580"/>
    </source>
</evidence>
<protein>
    <recommendedName>
        <fullName evidence="5">UvrD-like helicase ATP-binding domain-containing protein</fullName>
    </recommendedName>
</protein>
<accession>X1RI91</accession>
<organism evidence="6">
    <name type="scientific">marine sediment metagenome</name>
    <dbReference type="NCBI Taxonomy" id="412755"/>
    <lineage>
        <taxon>unclassified sequences</taxon>
        <taxon>metagenomes</taxon>
        <taxon>ecological metagenomes</taxon>
    </lineage>
</organism>
<dbReference type="GO" id="GO:0004386">
    <property type="term" value="F:helicase activity"/>
    <property type="evidence" value="ECO:0007669"/>
    <property type="project" value="UniProtKB-KW"/>
</dbReference>
<dbReference type="EMBL" id="BARV01043260">
    <property type="protein sequence ID" value="GAI55294.1"/>
    <property type="molecule type" value="Genomic_DNA"/>
</dbReference>
<gene>
    <name evidence="6" type="ORF">S06H3_64655</name>
</gene>
<evidence type="ECO:0000313" key="6">
    <source>
        <dbReference type="EMBL" id="GAI55294.1"/>
    </source>
</evidence>